<organism evidence="2 3">
    <name type="scientific">Methanothrix soehngenii (strain ATCC 5969 / DSM 3671 / JCM 10134 / NBRC 103675 / OCM 69 / GP-6)</name>
    <name type="common">Methanosaeta concilii</name>
    <dbReference type="NCBI Taxonomy" id="990316"/>
    <lineage>
        <taxon>Archaea</taxon>
        <taxon>Methanobacteriati</taxon>
        <taxon>Methanobacteriota</taxon>
        <taxon>Stenosarchaea group</taxon>
        <taxon>Methanomicrobia</taxon>
        <taxon>Methanotrichales</taxon>
        <taxon>Methanotrichaceae</taxon>
        <taxon>Methanothrix</taxon>
    </lineage>
</organism>
<keyword evidence="3" id="KW-1185">Reference proteome</keyword>
<dbReference type="HOGENOM" id="CLU_1040548_0_0_2"/>
<evidence type="ECO:0000313" key="3">
    <source>
        <dbReference type="Proteomes" id="UP000007807"/>
    </source>
</evidence>
<protein>
    <recommendedName>
        <fullName evidence="1">Dret-0059-like sensor domain-containing protein</fullName>
    </recommendedName>
</protein>
<gene>
    <name evidence="2" type="ordered locus">MCON_0350</name>
</gene>
<reference evidence="2 3" key="1">
    <citation type="journal article" date="2011" name="J. Bacteriol.">
        <title>Complete genome sequence of Methanosaeta concilii, a specialist in aceticlastic methanogenesis.</title>
        <authorList>
            <person name="Barber R.D."/>
            <person name="Zhang L."/>
            <person name="Harnack M."/>
            <person name="Olson M.V."/>
            <person name="Kaul R."/>
            <person name="Ingram-Smith C."/>
            <person name="Smith K.S."/>
        </authorList>
    </citation>
    <scope>NUCLEOTIDE SEQUENCE [LARGE SCALE GENOMIC DNA]</scope>
    <source>
        <strain evidence="3">ATCC 5969 / DSM 3671 / JCM 10134 / NBRC 103675 / OCM 69 / GP-6</strain>
    </source>
</reference>
<dbReference type="InterPro" id="IPR054513">
    <property type="entry name" value="Dret_0059-like_sensor"/>
</dbReference>
<dbReference type="EMBL" id="CP002565">
    <property type="protein sequence ID" value="AEB67214.1"/>
    <property type="molecule type" value="Genomic_DNA"/>
</dbReference>
<feature type="domain" description="Dret-0059-like sensor" evidence="1">
    <location>
        <begin position="69"/>
        <end position="188"/>
    </location>
</feature>
<sequence length="296" mass="32397">MIYKELGAVILVLGLLLSTGIIAGQDADPLKQEVAALEQGALDDIAFSPQNTSGEALWRLVCASDAVNANFTKIETALMDASIALSDTGIDGPDAREILSRLMLADSSAIDCVTIDPTGTVREVEPSSFESVKGENLKNQEHINNTIDTGLYSGFHLIKAVEGVYAIDSEMPVFDRNGTLIGTVSFLFNNSQFFDNVLSPFQPGGNSKIWIARADDATKLYDTDPSQILLNKSSQIYQNFPQLLELSNRISVERTGYGTYEFLDQSHGETIRKGCYWTTIPNNGMQMRIILTLDLQ</sequence>
<dbReference type="KEGG" id="mcj:MCON_0350"/>
<dbReference type="Pfam" id="PF22309">
    <property type="entry name" value="HK-GC-Chemotax_sensor"/>
    <property type="match status" value="1"/>
</dbReference>
<dbReference type="AlphaFoldDB" id="F4BVV4"/>
<accession>F4BVV4</accession>
<dbReference type="RefSeq" id="WP_013718276.1">
    <property type="nucleotide sequence ID" value="NC_015416.1"/>
</dbReference>
<evidence type="ECO:0000259" key="1">
    <source>
        <dbReference type="Pfam" id="PF22309"/>
    </source>
</evidence>
<evidence type="ECO:0000313" key="2">
    <source>
        <dbReference type="EMBL" id="AEB67214.1"/>
    </source>
</evidence>
<dbReference type="GeneID" id="10460114"/>
<dbReference type="OrthoDB" id="106688at2157"/>
<dbReference type="Proteomes" id="UP000007807">
    <property type="component" value="Chromosome"/>
</dbReference>
<dbReference type="InParanoid" id="F4BVV4"/>
<name>F4BVV4_METSG</name>
<dbReference type="Gene3D" id="3.30.450.20">
    <property type="entry name" value="PAS domain"/>
    <property type="match status" value="1"/>
</dbReference>
<proteinExistence type="predicted"/>